<reference evidence="1" key="1">
    <citation type="journal article" date="2020" name="bioRxiv">
        <title>A rank-normalized archaeal taxonomy based on genome phylogeny resolves widespread incomplete and uneven classifications.</title>
        <authorList>
            <person name="Rinke C."/>
            <person name="Chuvochina M."/>
            <person name="Mussig A.J."/>
            <person name="Chaumeil P.-A."/>
            <person name="Waite D.W."/>
            <person name="Whitman W.B."/>
            <person name="Parks D.H."/>
            <person name="Hugenholtz P."/>
        </authorList>
    </citation>
    <scope>NUCLEOTIDE SEQUENCE</scope>
    <source>
        <strain evidence="1">UBA12518</strain>
    </source>
</reference>
<keyword evidence="1" id="KW-0808">Transferase</keyword>
<dbReference type="RefSeq" id="WP_042686420.1">
    <property type="nucleotide sequence ID" value="NZ_DUIH01000021.1"/>
</dbReference>
<dbReference type="CDD" id="cd03310">
    <property type="entry name" value="CIMS_like"/>
    <property type="match status" value="1"/>
</dbReference>
<proteinExistence type="predicted"/>
<evidence type="ECO:0000313" key="2">
    <source>
        <dbReference type="Proteomes" id="UP000600363"/>
    </source>
</evidence>
<accession>A0A832RVE7</accession>
<dbReference type="GO" id="GO:0008705">
    <property type="term" value="F:methionine synthase activity"/>
    <property type="evidence" value="ECO:0007669"/>
    <property type="project" value="UniProtKB-EC"/>
</dbReference>
<dbReference type="EC" id="2.1.1.13" evidence="1"/>
<keyword evidence="1" id="KW-0489">Methyltransferase</keyword>
<dbReference type="Proteomes" id="UP000600363">
    <property type="component" value="Unassembled WGS sequence"/>
</dbReference>
<comment type="caution">
    <text evidence="1">The sequence shown here is derived from an EMBL/GenBank/DDBJ whole genome shotgun (WGS) entry which is preliminary data.</text>
</comment>
<name>A0A832RVE7_9EURY</name>
<dbReference type="NCBIfam" id="NF004712">
    <property type="entry name" value="PRK06052.1"/>
    <property type="match status" value="1"/>
</dbReference>
<dbReference type="AlphaFoldDB" id="A0A832RVE7"/>
<protein>
    <submittedName>
        <fullName evidence="1">Methionine synthase</fullName>
        <ecNumber evidence="1">2.1.1.13</ecNumber>
    </submittedName>
</protein>
<dbReference type="GO" id="GO:0032259">
    <property type="term" value="P:methylation"/>
    <property type="evidence" value="ECO:0007669"/>
    <property type="project" value="UniProtKB-KW"/>
</dbReference>
<organism evidence="1 2">
    <name type="scientific">Methermicoccus shengliensis</name>
    <dbReference type="NCBI Taxonomy" id="660064"/>
    <lineage>
        <taxon>Archaea</taxon>
        <taxon>Methanobacteriati</taxon>
        <taxon>Methanobacteriota</taxon>
        <taxon>Stenosarchaea group</taxon>
        <taxon>Methanomicrobia</taxon>
        <taxon>Methanosarcinales</taxon>
        <taxon>Methermicoccaceae</taxon>
        <taxon>Methermicoccus</taxon>
    </lineage>
</organism>
<dbReference type="InterPro" id="IPR038071">
    <property type="entry name" value="UROD/MetE-like_sf"/>
</dbReference>
<dbReference type="SUPFAM" id="SSF51726">
    <property type="entry name" value="UROD/MetE-like"/>
    <property type="match status" value="1"/>
</dbReference>
<sequence>MDEALLTPLFDDVGSFPLPEGMSRVDVNTDDPAAVQRYLDVVEQAMWMKVCAGVEVPTYPQFRDMNRMFLDIIEDPSKCTEPLAVNDESAAILELEAVERVARRWRREQGKTLGVRVCITGPVELYLALFGPSNYPDVLLQLARSISAFIRHACTAHRLDVKVVSLDEPSLGLNPSIMLAEDDILDALDRAVKGCRADVQIHLHSPLYYELGCMSSVDVVGVECASDPSSLEMIDRAVLEHTDTYLRVGIARTDIHSMAAQLSERYGANVWKVPELLEKLVSELETPEVILSRLERAHRMFGDRIRYVGPDCGLGAWPSQRIAAALLSNVRRAVDVWRNTE</sequence>
<dbReference type="Gene3D" id="3.20.20.210">
    <property type="match status" value="1"/>
</dbReference>
<gene>
    <name evidence="1" type="ORF">HA299_05935</name>
</gene>
<evidence type="ECO:0000313" key="1">
    <source>
        <dbReference type="EMBL" id="HIH70132.1"/>
    </source>
</evidence>
<dbReference type="EMBL" id="DUIH01000021">
    <property type="protein sequence ID" value="HIH70132.1"/>
    <property type="molecule type" value="Genomic_DNA"/>
</dbReference>